<keyword evidence="4" id="KW-1185">Reference proteome</keyword>
<dbReference type="OrthoDB" id="3264586at2759"/>
<feature type="compositionally biased region" description="Basic residues" evidence="2">
    <location>
        <begin position="17"/>
        <end position="27"/>
    </location>
</feature>
<name>A0A9P6EDJ6_9AGAR</name>
<gene>
    <name evidence="3" type="ORF">CPB83DRAFT_856866</name>
</gene>
<comment type="caution">
    <text evidence="3">The sequence shown here is derived from an EMBL/GenBank/DDBJ whole genome shotgun (WGS) entry which is preliminary data.</text>
</comment>
<proteinExistence type="predicted"/>
<evidence type="ECO:0000313" key="4">
    <source>
        <dbReference type="Proteomes" id="UP000807306"/>
    </source>
</evidence>
<protein>
    <submittedName>
        <fullName evidence="3">Uncharacterized protein</fullName>
    </submittedName>
</protein>
<accession>A0A9P6EDJ6</accession>
<organism evidence="3 4">
    <name type="scientific">Crepidotus variabilis</name>
    <dbReference type="NCBI Taxonomy" id="179855"/>
    <lineage>
        <taxon>Eukaryota</taxon>
        <taxon>Fungi</taxon>
        <taxon>Dikarya</taxon>
        <taxon>Basidiomycota</taxon>
        <taxon>Agaricomycotina</taxon>
        <taxon>Agaricomycetes</taxon>
        <taxon>Agaricomycetidae</taxon>
        <taxon>Agaricales</taxon>
        <taxon>Agaricineae</taxon>
        <taxon>Crepidotaceae</taxon>
        <taxon>Crepidotus</taxon>
    </lineage>
</organism>
<reference evidence="3" key="1">
    <citation type="submission" date="2020-11" db="EMBL/GenBank/DDBJ databases">
        <authorList>
            <consortium name="DOE Joint Genome Institute"/>
            <person name="Ahrendt S."/>
            <person name="Riley R."/>
            <person name="Andreopoulos W."/>
            <person name="Labutti K."/>
            <person name="Pangilinan J."/>
            <person name="Ruiz-Duenas F.J."/>
            <person name="Barrasa J.M."/>
            <person name="Sanchez-Garcia M."/>
            <person name="Camarero S."/>
            <person name="Miyauchi S."/>
            <person name="Serrano A."/>
            <person name="Linde D."/>
            <person name="Babiker R."/>
            <person name="Drula E."/>
            <person name="Ayuso-Fernandez I."/>
            <person name="Pacheco R."/>
            <person name="Padilla G."/>
            <person name="Ferreira P."/>
            <person name="Barriuso J."/>
            <person name="Kellner H."/>
            <person name="Castanera R."/>
            <person name="Alfaro M."/>
            <person name="Ramirez L."/>
            <person name="Pisabarro A.G."/>
            <person name="Kuo A."/>
            <person name="Tritt A."/>
            <person name="Lipzen A."/>
            <person name="He G."/>
            <person name="Yan M."/>
            <person name="Ng V."/>
            <person name="Cullen D."/>
            <person name="Martin F."/>
            <person name="Rosso M.-N."/>
            <person name="Henrissat B."/>
            <person name="Hibbett D."/>
            <person name="Martinez A.T."/>
            <person name="Grigoriev I.V."/>
        </authorList>
    </citation>
    <scope>NUCLEOTIDE SEQUENCE</scope>
    <source>
        <strain evidence="3">CBS 506.95</strain>
    </source>
</reference>
<feature type="region of interest" description="Disordered" evidence="2">
    <location>
        <begin position="1"/>
        <end position="48"/>
    </location>
</feature>
<dbReference type="Proteomes" id="UP000807306">
    <property type="component" value="Unassembled WGS sequence"/>
</dbReference>
<keyword evidence="1" id="KW-0175">Coiled coil</keyword>
<evidence type="ECO:0000313" key="3">
    <source>
        <dbReference type="EMBL" id="KAF9526948.1"/>
    </source>
</evidence>
<evidence type="ECO:0000256" key="1">
    <source>
        <dbReference type="SAM" id="Coils"/>
    </source>
</evidence>
<dbReference type="AlphaFoldDB" id="A0A9P6EDJ6"/>
<sequence length="213" mass="23663">MAATPKGRKGGSEKAKYKQVSKTRTKKGLAVEQVEDEDEIGSSQNMDPLSMLKSLEGENKKVVARQKLFQSQKATIFAQARENASEVVKEGVFMIDEMKAKVALYTAAEISFHHYFQEIRLPSTREQDTQEALLKKAPDLTQTNQLGPQRAGGVEDAATTLHQIPSMCEENEHRYSKALKADLKTAKKKERDAEDAAILIANLKKNAVPSRFA</sequence>
<feature type="coiled-coil region" evidence="1">
    <location>
        <begin position="176"/>
        <end position="206"/>
    </location>
</feature>
<dbReference type="EMBL" id="MU157865">
    <property type="protein sequence ID" value="KAF9526948.1"/>
    <property type="molecule type" value="Genomic_DNA"/>
</dbReference>
<evidence type="ECO:0000256" key="2">
    <source>
        <dbReference type="SAM" id="MobiDB-lite"/>
    </source>
</evidence>